<reference evidence="3" key="1">
    <citation type="journal article" date="2019" name="Int. J. Syst. Evol. Microbiol.">
        <title>The Global Catalogue of Microorganisms (GCM) 10K type strain sequencing project: providing services to taxonomists for standard genome sequencing and annotation.</title>
        <authorList>
            <consortium name="The Broad Institute Genomics Platform"/>
            <consortium name="The Broad Institute Genome Sequencing Center for Infectious Disease"/>
            <person name="Wu L."/>
            <person name="Ma J."/>
        </authorList>
    </citation>
    <scope>NUCLEOTIDE SEQUENCE [LARGE SCALE GENOMIC DNA]</scope>
    <source>
        <strain evidence="3">CGMCC 1.15420</strain>
    </source>
</reference>
<protein>
    <recommendedName>
        <fullName evidence="4">ABC transporter permease</fullName>
    </recommendedName>
</protein>
<evidence type="ECO:0000313" key="2">
    <source>
        <dbReference type="EMBL" id="GGG04584.1"/>
    </source>
</evidence>
<dbReference type="EMBL" id="BMIW01000020">
    <property type="protein sequence ID" value="GGG04584.1"/>
    <property type="molecule type" value="Genomic_DNA"/>
</dbReference>
<feature type="transmembrane region" description="Helical" evidence="1">
    <location>
        <begin position="31"/>
        <end position="52"/>
    </location>
</feature>
<feature type="transmembrane region" description="Helical" evidence="1">
    <location>
        <begin position="108"/>
        <end position="127"/>
    </location>
</feature>
<keyword evidence="3" id="KW-1185">Reference proteome</keyword>
<proteinExistence type="predicted"/>
<gene>
    <name evidence="2" type="ORF">GCM10010913_28000</name>
</gene>
<evidence type="ECO:0008006" key="4">
    <source>
        <dbReference type="Google" id="ProtNLM"/>
    </source>
</evidence>
<feature type="transmembrane region" description="Helical" evidence="1">
    <location>
        <begin position="182"/>
        <end position="203"/>
    </location>
</feature>
<feature type="transmembrane region" description="Helical" evidence="1">
    <location>
        <begin position="7"/>
        <end position="25"/>
    </location>
</feature>
<feature type="transmembrane region" description="Helical" evidence="1">
    <location>
        <begin position="155"/>
        <end position="176"/>
    </location>
</feature>
<feature type="transmembrane region" description="Helical" evidence="1">
    <location>
        <begin position="210"/>
        <end position="227"/>
    </location>
</feature>
<comment type="caution">
    <text evidence="2">The sequence shown here is derived from an EMBL/GenBank/DDBJ whole genome shotgun (WGS) entry which is preliminary data.</text>
</comment>
<keyword evidence="1" id="KW-1133">Transmembrane helix</keyword>
<keyword evidence="1" id="KW-0812">Transmembrane</keyword>
<name>A0ABQ1VYY7_9BACL</name>
<accession>A0ABQ1VYY7</accession>
<feature type="transmembrane region" description="Helical" evidence="1">
    <location>
        <begin position="73"/>
        <end position="102"/>
    </location>
</feature>
<dbReference type="Proteomes" id="UP000608420">
    <property type="component" value="Unassembled WGS sequence"/>
</dbReference>
<sequence length="259" mass="29028">MLFRSIVISYVGMIIMTLLAGYAPAIFDVTLFAPISFILLLTVYFGLYYAILEDKEITRENKRRKYKRKVRKICYSYNKTILLKGFAPVTAVMLILCIYAFIKNDLSLWTIIHYALVLLPGYILIPIHSEIYGNKREGVIYTSSTPKYKILIERFAYGAIVSESFIAFVYAAAFLFGLETGLGNLLILLSGGLLLALTGLTAANMTRVSMAGYTAALLLWSIAPLNLADLGHMLWPVFFLSISVMLFILNVSVIKARET</sequence>
<organism evidence="2 3">
    <name type="scientific">Paenibacillus aceti</name>
    <dbReference type="NCBI Taxonomy" id="1820010"/>
    <lineage>
        <taxon>Bacteria</taxon>
        <taxon>Bacillati</taxon>
        <taxon>Bacillota</taxon>
        <taxon>Bacilli</taxon>
        <taxon>Bacillales</taxon>
        <taxon>Paenibacillaceae</taxon>
        <taxon>Paenibacillus</taxon>
    </lineage>
</organism>
<feature type="transmembrane region" description="Helical" evidence="1">
    <location>
        <begin position="233"/>
        <end position="254"/>
    </location>
</feature>
<keyword evidence="1" id="KW-0472">Membrane</keyword>
<evidence type="ECO:0000256" key="1">
    <source>
        <dbReference type="SAM" id="Phobius"/>
    </source>
</evidence>
<evidence type="ECO:0000313" key="3">
    <source>
        <dbReference type="Proteomes" id="UP000608420"/>
    </source>
</evidence>